<dbReference type="GO" id="GO:0004252">
    <property type="term" value="F:serine-type endopeptidase activity"/>
    <property type="evidence" value="ECO:0007669"/>
    <property type="project" value="UniProtKB-UniRule"/>
</dbReference>
<dbReference type="PROSITE" id="PS51257">
    <property type="entry name" value="PROKAR_LIPOPROTEIN"/>
    <property type="match status" value="1"/>
</dbReference>
<keyword evidence="3 8" id="KW-0732">Signal</keyword>
<dbReference type="EMBL" id="CP038810">
    <property type="protein sequence ID" value="QBZ97194.1"/>
    <property type="molecule type" value="Genomic_DNA"/>
</dbReference>
<feature type="active site" description="Charge relay system" evidence="6">
    <location>
        <position position="348"/>
    </location>
</feature>
<feature type="active site" description="Charge relay system" evidence="6">
    <location>
        <position position="157"/>
    </location>
</feature>
<name>A0A4V1CBU4_9FLAO</name>
<organism evidence="11 12">
    <name type="scientific">Flavobacterium sangjuense</name>
    <dbReference type="NCBI Taxonomy" id="2518177"/>
    <lineage>
        <taxon>Bacteria</taxon>
        <taxon>Pseudomonadati</taxon>
        <taxon>Bacteroidota</taxon>
        <taxon>Flavobacteriia</taxon>
        <taxon>Flavobacteriales</taxon>
        <taxon>Flavobacteriaceae</taxon>
        <taxon>Flavobacterium</taxon>
    </lineage>
</organism>
<evidence type="ECO:0000313" key="12">
    <source>
        <dbReference type="Proteomes" id="UP000296862"/>
    </source>
</evidence>
<dbReference type="Gene3D" id="3.40.50.200">
    <property type="entry name" value="Peptidase S8/S53 domain"/>
    <property type="match status" value="1"/>
</dbReference>
<evidence type="ECO:0000256" key="5">
    <source>
        <dbReference type="ARBA" id="ARBA00022825"/>
    </source>
</evidence>
<evidence type="ECO:0000259" key="9">
    <source>
        <dbReference type="PROSITE" id="PS50853"/>
    </source>
</evidence>
<feature type="compositionally biased region" description="Low complexity" evidence="7">
    <location>
        <begin position="325"/>
        <end position="342"/>
    </location>
</feature>
<dbReference type="RefSeq" id="WP_136151162.1">
    <property type="nucleotide sequence ID" value="NZ_CP038810.1"/>
</dbReference>
<dbReference type="InterPro" id="IPR008979">
    <property type="entry name" value="Galactose-bd-like_sf"/>
</dbReference>
<keyword evidence="4 6" id="KW-0378">Hydrolase</keyword>
<dbReference type="Proteomes" id="UP000296862">
    <property type="component" value="Chromosome"/>
</dbReference>
<dbReference type="PANTHER" id="PTHR43399">
    <property type="entry name" value="SUBTILISIN-RELATED"/>
    <property type="match status" value="1"/>
</dbReference>
<feature type="active site" description="Charge relay system" evidence="6">
    <location>
        <position position="128"/>
    </location>
</feature>
<evidence type="ECO:0000256" key="8">
    <source>
        <dbReference type="SAM" id="SignalP"/>
    </source>
</evidence>
<dbReference type="InterPro" id="IPR015500">
    <property type="entry name" value="Peptidase_S8_subtilisin-rel"/>
</dbReference>
<dbReference type="Gene3D" id="2.60.120.260">
    <property type="entry name" value="Galactose-binding domain-like"/>
    <property type="match status" value="1"/>
</dbReference>
<dbReference type="Pfam" id="PF18962">
    <property type="entry name" value="Por_Secre_tail"/>
    <property type="match status" value="1"/>
</dbReference>
<evidence type="ECO:0000256" key="7">
    <source>
        <dbReference type="SAM" id="MobiDB-lite"/>
    </source>
</evidence>
<dbReference type="InterPro" id="IPR034058">
    <property type="entry name" value="TagA/B/C/D_pept_dom"/>
</dbReference>
<dbReference type="Pfam" id="PF00082">
    <property type="entry name" value="Peptidase_S8"/>
    <property type="match status" value="1"/>
</dbReference>
<protein>
    <recommendedName>
        <fullName evidence="13">P/Homo B domain-containing protein</fullName>
    </recommendedName>
</protein>
<dbReference type="InterPro" id="IPR000209">
    <property type="entry name" value="Peptidase_S8/S53_dom"/>
</dbReference>
<dbReference type="NCBIfam" id="TIGR04183">
    <property type="entry name" value="Por_Secre_tail"/>
    <property type="match status" value="1"/>
</dbReference>
<dbReference type="Gene3D" id="2.60.120.380">
    <property type="match status" value="1"/>
</dbReference>
<feature type="chain" id="PRO_5020862516" description="P/Homo B domain-containing protein" evidence="8">
    <location>
        <begin position="25"/>
        <end position="981"/>
    </location>
</feature>
<dbReference type="OrthoDB" id="9792152at2"/>
<proteinExistence type="inferred from homology"/>
<dbReference type="InterPro" id="IPR036116">
    <property type="entry name" value="FN3_sf"/>
</dbReference>
<evidence type="ECO:0000256" key="2">
    <source>
        <dbReference type="ARBA" id="ARBA00022670"/>
    </source>
</evidence>
<dbReference type="PROSITE" id="PS00137">
    <property type="entry name" value="SUBTILASE_HIS"/>
    <property type="match status" value="1"/>
</dbReference>
<accession>A0A4V1CBU4</accession>
<dbReference type="PROSITE" id="PS50853">
    <property type="entry name" value="FN3"/>
    <property type="match status" value="1"/>
</dbReference>
<keyword evidence="2 6" id="KW-0645">Protease</keyword>
<feature type="region of interest" description="Disordered" evidence="7">
    <location>
        <begin position="325"/>
        <end position="344"/>
    </location>
</feature>
<feature type="signal peptide" evidence="8">
    <location>
        <begin position="1"/>
        <end position="24"/>
    </location>
</feature>
<gene>
    <name evidence="11" type="ORF">GS03_00680</name>
</gene>
<dbReference type="GO" id="GO:0006508">
    <property type="term" value="P:proteolysis"/>
    <property type="evidence" value="ECO:0007669"/>
    <property type="project" value="UniProtKB-KW"/>
</dbReference>
<dbReference type="InterPro" id="IPR051048">
    <property type="entry name" value="Peptidase_S8/S53_subtilisin"/>
</dbReference>
<dbReference type="PRINTS" id="PR00723">
    <property type="entry name" value="SUBTILISIN"/>
</dbReference>
<dbReference type="InterPro" id="IPR026444">
    <property type="entry name" value="Secre_tail"/>
</dbReference>
<evidence type="ECO:0000256" key="4">
    <source>
        <dbReference type="ARBA" id="ARBA00022801"/>
    </source>
</evidence>
<dbReference type="InterPro" id="IPR036852">
    <property type="entry name" value="Peptidase_S8/S53_dom_sf"/>
</dbReference>
<keyword evidence="12" id="KW-1185">Reference proteome</keyword>
<dbReference type="InterPro" id="IPR022398">
    <property type="entry name" value="Peptidase_S8_His-AS"/>
</dbReference>
<dbReference type="Gene3D" id="2.60.40.10">
    <property type="entry name" value="Immunoglobulins"/>
    <property type="match status" value="1"/>
</dbReference>
<dbReference type="PROSITE" id="PS00138">
    <property type="entry name" value="SUBTILASE_SER"/>
    <property type="match status" value="1"/>
</dbReference>
<evidence type="ECO:0008006" key="13">
    <source>
        <dbReference type="Google" id="ProtNLM"/>
    </source>
</evidence>
<feature type="domain" description="P/Homo B" evidence="10">
    <location>
        <begin position="744"/>
        <end position="900"/>
    </location>
</feature>
<dbReference type="KEGG" id="fsn:GS03_00680"/>
<keyword evidence="5 6" id="KW-0720">Serine protease</keyword>
<feature type="domain" description="Fibronectin type-III" evidence="9">
    <location>
        <begin position="653"/>
        <end position="744"/>
    </location>
</feature>
<dbReference type="InterPro" id="IPR003961">
    <property type="entry name" value="FN3_dom"/>
</dbReference>
<dbReference type="Pfam" id="PF01483">
    <property type="entry name" value="P_proprotein"/>
    <property type="match status" value="1"/>
</dbReference>
<dbReference type="InterPro" id="IPR023828">
    <property type="entry name" value="Peptidase_S8_Ser-AS"/>
</dbReference>
<evidence type="ECO:0000313" key="11">
    <source>
        <dbReference type="EMBL" id="QBZ97194.1"/>
    </source>
</evidence>
<dbReference type="PROSITE" id="PS51829">
    <property type="entry name" value="P_HOMO_B"/>
    <property type="match status" value="1"/>
</dbReference>
<dbReference type="CDD" id="cd04842">
    <property type="entry name" value="Peptidases_S8_Kp43_protease"/>
    <property type="match status" value="1"/>
</dbReference>
<reference evidence="11 12" key="1">
    <citation type="submission" date="2019-04" db="EMBL/GenBank/DDBJ databases">
        <title>Flavobacterium sp. GS03.</title>
        <authorList>
            <person name="Kim H."/>
        </authorList>
    </citation>
    <scope>NUCLEOTIDE SEQUENCE [LARGE SCALE GENOMIC DNA]</scope>
    <source>
        <strain evidence="11 12">GS03</strain>
    </source>
</reference>
<evidence type="ECO:0000259" key="10">
    <source>
        <dbReference type="PROSITE" id="PS51829"/>
    </source>
</evidence>
<dbReference type="SUPFAM" id="SSF49265">
    <property type="entry name" value="Fibronectin type III"/>
    <property type="match status" value="1"/>
</dbReference>
<dbReference type="SUPFAM" id="SSF52743">
    <property type="entry name" value="Subtilisin-like"/>
    <property type="match status" value="1"/>
</dbReference>
<dbReference type="InterPro" id="IPR002884">
    <property type="entry name" value="P_dom"/>
</dbReference>
<evidence type="ECO:0000256" key="1">
    <source>
        <dbReference type="ARBA" id="ARBA00011073"/>
    </source>
</evidence>
<dbReference type="AlphaFoldDB" id="A0A4V1CBU4"/>
<dbReference type="InterPro" id="IPR013783">
    <property type="entry name" value="Ig-like_fold"/>
</dbReference>
<dbReference type="SUPFAM" id="SSF49785">
    <property type="entry name" value="Galactose-binding domain-like"/>
    <property type="match status" value="2"/>
</dbReference>
<evidence type="ECO:0000256" key="6">
    <source>
        <dbReference type="PROSITE-ProRule" id="PRU01240"/>
    </source>
</evidence>
<dbReference type="PROSITE" id="PS51892">
    <property type="entry name" value="SUBTILASE"/>
    <property type="match status" value="1"/>
</dbReference>
<sequence>MKKNYFLLLTIIFISCTVFGQSQADVKKIIANYDLAKLKKTEDFYRKKEQADKRKAIAVALTKNWPVIIKDADGNFSELMRLTADGFPLYYSTQNVNAARTTRANHLNTGGSLGLTLNGQGMVARVWDGGNVRASHTAFGGRVAVIDNPSSTTTAAHGTHVCGTMVAAASPAAVKGMAYQANARTFDWNSDDSEAISEAQLGMLISNHSYGVPITSDGTTLPSWFIGAYTSEAYVWDELAYNAPYFLPVMSAGNDGQNENNPDPILFEYDKLTSNKTAKNNLVVASCGDVSPQSNGTVDPSTVIISSFSSQGPTDDLRVKPDITGNGANVTSTSNGSNTATAPMSGTSMASPNVAGTLVLVQQHYKNVNNSFMLAATLKGLACHTADDAGNVGPDANFGWGLLNAKKAAETITSNGLTSWISEENLTTGQVFTMNVNSNGTTPLIASITWTDLPGQVNNGSLPANDPTPALVNDLDIRITRNTTTYYPWKLNSDPSLPAIRTGDNAVDNVEQVKIDAPTAGEYTITVTSKGALVTGSQKYSLVITGISSAFAINSTSDNLTVCASQNAVYTFNYSQSGSGTTTFSAVDLPSGASASFSPATLTANGTVTMTISGLTNITPDEYFVGIRGTNATETETRYKSLRVFNETFQPITLQSPTNTQNGLSTTTNLTWNSQTNAQIYRVQVSTSPNFTTLLTDDFVTDNEYHLSGLSQASRYYWRVIPSNDCGSGVSANATVYSFDTGILSCDQTFTATDFSNNFIDSRPNSEATVPLTITGGYTIGDINVNMVITHTWIGDITVTLEGPASIGSPVFTLLDIPCGDNQDINCTMDDDGEVPACSGIPAVSGNIKPVSPLNALNTLPADGVWVLRVLDHNNEDGGTIDSFSINLCRVQVALGVATNPILNSSVYPNPTKGLVNVSIPELTDKATINLYDLQGRQILSKETNQVNTSFGIENLQDGIYLVNIQNDLGSITKKIVLRRN</sequence>
<comment type="similarity">
    <text evidence="1 6">Belongs to the peptidase S8 family.</text>
</comment>
<evidence type="ECO:0000256" key="3">
    <source>
        <dbReference type="ARBA" id="ARBA00022729"/>
    </source>
</evidence>
<dbReference type="PANTHER" id="PTHR43399:SF4">
    <property type="entry name" value="CELL WALL-ASSOCIATED PROTEASE"/>
    <property type="match status" value="1"/>
</dbReference>